<evidence type="ECO:0000256" key="5">
    <source>
        <dbReference type="ARBA" id="ARBA00023163"/>
    </source>
</evidence>
<dbReference type="Gene3D" id="3.30.70.1230">
    <property type="entry name" value="Nucleotide cyclase"/>
    <property type="match status" value="1"/>
</dbReference>
<dbReference type="Pfam" id="PF03704">
    <property type="entry name" value="BTAD"/>
    <property type="match status" value="1"/>
</dbReference>
<keyword evidence="3" id="KW-0805">Transcription regulation</keyword>
<protein>
    <submittedName>
        <fullName evidence="9">BTAD domain-containing putative transcriptional regulator</fullName>
    </submittedName>
</protein>
<dbReference type="InterPro" id="IPR051677">
    <property type="entry name" value="AfsR-DnrI-RedD_regulator"/>
</dbReference>
<dbReference type="InterPro" id="IPR001867">
    <property type="entry name" value="OmpR/PhoB-type_DNA-bd"/>
</dbReference>
<feature type="region of interest" description="Disordered" evidence="7">
    <location>
        <begin position="293"/>
        <end position="320"/>
    </location>
</feature>
<comment type="caution">
    <text evidence="9">The sequence shown here is derived from an EMBL/GenBank/DDBJ whole genome shotgun (WGS) entry which is preliminary data.</text>
</comment>
<dbReference type="SUPFAM" id="SSF46894">
    <property type="entry name" value="C-terminal effector domain of the bipartite response regulators"/>
    <property type="match status" value="1"/>
</dbReference>
<dbReference type="Proteomes" id="UP001551329">
    <property type="component" value="Unassembled WGS sequence"/>
</dbReference>
<feature type="region of interest" description="Disordered" evidence="7">
    <location>
        <begin position="773"/>
        <end position="813"/>
    </location>
</feature>
<sequence>MHIHMLGPLEVVSEGGGTVSLGGSRQRATLGFLLLKANKVVATSQLLNAVWSADDAPSSARKILQNAVWGLRGILHNGAQGGSGNRTTQAPVLLTQAPGYMLRVEPEQVDLFRFERRATQGRAELEAGRTESAARLLKEALDLWRGPALTDLVETGISWPELSAVQGARTDAMEDFFEAQLALGRHHSVLGELETLVEREPLRERACSQLMLALYRCGRQADALNVYGRIRSALVENLGLEPGHELRTLQQAILTHDPALTLQVAATSYEFTQAAVATEHAVALRGVSGAPAYRAGSPGSPAQAAGAAGPAEAPPAGAHQTVVSEHRKVGVVLLRTELHAHASETGIEADRLLQGTAAVVEEEIERHGGTVAGSVGPFSLALFGVHRGRADDAERAVRAALAIRDRLAPTQQLAVKAAVEVGEALVRYLPGDEETPPSAVGALMDECHRLLALVPQGEIRVSDSTFRETESVIAYEPAEDPAGGWRIRSGSEEPADHHGVPIVDREIELEVLRGLLELARHRGNPHLVTLLGQGGVGKTRFIVELEHRITGRPHAPLFLATRATLLYGNHPLSAQIAILASCCGIQQGDSGKSARAKLASTLHQLVQCEETAGRLLPYLSPLVDPEGSEIRQPMVSELLNAWYEFVGLAAEERPLVIVVDDLHRGDDRLLDCVEQLPERVGAVPLVVIAAARPELLERRPDWGSGSRQATTLTLEPLSDAAEQRLQELLSAAAPGDAHEAAGGAVGAIAAGGGRHAGGLPARAALRLAEPRVVEPRHPGGKGGGGAVGGGAAGGHGPGVPEQVERVRNERQYS</sequence>
<dbReference type="InterPro" id="IPR036388">
    <property type="entry name" value="WH-like_DNA-bd_sf"/>
</dbReference>
<gene>
    <name evidence="9" type="ORF">AB0A88_38405</name>
</gene>
<accession>A0ABV3CN62</accession>
<dbReference type="SUPFAM" id="SSF52540">
    <property type="entry name" value="P-loop containing nucleoside triphosphate hydrolases"/>
    <property type="match status" value="1"/>
</dbReference>
<proteinExistence type="inferred from homology"/>
<keyword evidence="5" id="KW-0804">Transcription</keyword>
<dbReference type="Gene3D" id="1.25.40.10">
    <property type="entry name" value="Tetratricopeptide repeat domain"/>
    <property type="match status" value="1"/>
</dbReference>
<dbReference type="RefSeq" id="WP_358478461.1">
    <property type="nucleotide sequence ID" value="NZ_JBEZAE010000052.1"/>
</dbReference>
<dbReference type="CDD" id="cd15831">
    <property type="entry name" value="BTAD"/>
    <property type="match status" value="1"/>
</dbReference>
<feature type="compositionally biased region" description="Low complexity" evidence="7">
    <location>
        <begin position="295"/>
        <end position="318"/>
    </location>
</feature>
<dbReference type="InterPro" id="IPR029787">
    <property type="entry name" value="Nucleotide_cyclase"/>
</dbReference>
<dbReference type="Gene3D" id="1.10.10.10">
    <property type="entry name" value="Winged helix-like DNA-binding domain superfamily/Winged helix DNA-binding domain"/>
    <property type="match status" value="1"/>
</dbReference>
<name>A0ABV3CN62_9ACTN</name>
<evidence type="ECO:0000256" key="6">
    <source>
        <dbReference type="PROSITE-ProRule" id="PRU01091"/>
    </source>
</evidence>
<keyword evidence="4 6" id="KW-0238">DNA-binding</keyword>
<keyword evidence="10" id="KW-1185">Reference proteome</keyword>
<dbReference type="InterPro" id="IPR005158">
    <property type="entry name" value="BTAD"/>
</dbReference>
<dbReference type="SUPFAM" id="SSF48452">
    <property type="entry name" value="TPR-like"/>
    <property type="match status" value="1"/>
</dbReference>
<dbReference type="EMBL" id="JBEZAE010000052">
    <property type="protein sequence ID" value="MEU7075953.1"/>
    <property type="molecule type" value="Genomic_DNA"/>
</dbReference>
<dbReference type="InterPro" id="IPR041664">
    <property type="entry name" value="AAA_16"/>
</dbReference>
<evidence type="ECO:0000256" key="3">
    <source>
        <dbReference type="ARBA" id="ARBA00023015"/>
    </source>
</evidence>
<keyword evidence="2" id="KW-0902">Two-component regulatory system</keyword>
<feature type="DNA-binding region" description="OmpR/PhoB-type" evidence="6">
    <location>
        <begin position="1"/>
        <end position="104"/>
    </location>
</feature>
<dbReference type="InterPro" id="IPR011990">
    <property type="entry name" value="TPR-like_helical_dom_sf"/>
</dbReference>
<evidence type="ECO:0000259" key="8">
    <source>
        <dbReference type="PROSITE" id="PS51755"/>
    </source>
</evidence>
<feature type="compositionally biased region" description="Gly residues" evidence="7">
    <location>
        <begin position="780"/>
        <end position="797"/>
    </location>
</feature>
<dbReference type="PANTHER" id="PTHR35807">
    <property type="entry name" value="TRANSCRIPTIONAL REGULATOR REDD-RELATED"/>
    <property type="match status" value="1"/>
</dbReference>
<evidence type="ECO:0000256" key="1">
    <source>
        <dbReference type="ARBA" id="ARBA00005820"/>
    </source>
</evidence>
<dbReference type="SUPFAM" id="SSF55073">
    <property type="entry name" value="Nucleotide cyclase"/>
    <property type="match status" value="1"/>
</dbReference>
<feature type="domain" description="OmpR/PhoB-type" evidence="8">
    <location>
        <begin position="1"/>
        <end position="104"/>
    </location>
</feature>
<comment type="similarity">
    <text evidence="1">Belongs to the AfsR/DnrI/RedD regulatory family.</text>
</comment>
<evidence type="ECO:0000256" key="2">
    <source>
        <dbReference type="ARBA" id="ARBA00023012"/>
    </source>
</evidence>
<reference evidence="9 10" key="1">
    <citation type="submission" date="2024-06" db="EMBL/GenBank/DDBJ databases">
        <title>The Natural Products Discovery Center: Release of the First 8490 Sequenced Strains for Exploring Actinobacteria Biosynthetic Diversity.</title>
        <authorList>
            <person name="Kalkreuter E."/>
            <person name="Kautsar S.A."/>
            <person name="Yang D."/>
            <person name="Bader C.D."/>
            <person name="Teijaro C.N."/>
            <person name="Fluegel L."/>
            <person name="Davis C.M."/>
            <person name="Simpson J.R."/>
            <person name="Lauterbach L."/>
            <person name="Steele A.D."/>
            <person name="Gui C."/>
            <person name="Meng S."/>
            <person name="Li G."/>
            <person name="Viehrig K."/>
            <person name="Ye F."/>
            <person name="Su P."/>
            <person name="Kiefer A.F."/>
            <person name="Nichols A."/>
            <person name="Cepeda A.J."/>
            <person name="Yan W."/>
            <person name="Fan B."/>
            <person name="Jiang Y."/>
            <person name="Adhikari A."/>
            <person name="Zheng C.-J."/>
            <person name="Schuster L."/>
            <person name="Cowan T.M."/>
            <person name="Smanski M.J."/>
            <person name="Chevrette M.G."/>
            <person name="De Carvalho L.P.S."/>
            <person name="Shen B."/>
        </authorList>
    </citation>
    <scope>NUCLEOTIDE SEQUENCE [LARGE SCALE GENOMIC DNA]</scope>
    <source>
        <strain evidence="9 10">NPDC045974</strain>
    </source>
</reference>
<evidence type="ECO:0000256" key="7">
    <source>
        <dbReference type="SAM" id="MobiDB-lite"/>
    </source>
</evidence>
<dbReference type="InterPro" id="IPR016032">
    <property type="entry name" value="Sig_transdc_resp-reg_C-effctor"/>
</dbReference>
<evidence type="ECO:0000313" key="9">
    <source>
        <dbReference type="EMBL" id="MEU7075953.1"/>
    </source>
</evidence>
<dbReference type="PROSITE" id="PS51755">
    <property type="entry name" value="OMPR_PHOB"/>
    <property type="match status" value="1"/>
</dbReference>
<dbReference type="PANTHER" id="PTHR35807:SF1">
    <property type="entry name" value="TRANSCRIPTIONAL REGULATOR REDD"/>
    <property type="match status" value="1"/>
</dbReference>
<evidence type="ECO:0000256" key="4">
    <source>
        <dbReference type="ARBA" id="ARBA00023125"/>
    </source>
</evidence>
<dbReference type="SMART" id="SM01043">
    <property type="entry name" value="BTAD"/>
    <property type="match status" value="1"/>
</dbReference>
<organism evidence="9 10">
    <name type="scientific">Streptomyces narbonensis</name>
    <dbReference type="NCBI Taxonomy" id="67333"/>
    <lineage>
        <taxon>Bacteria</taxon>
        <taxon>Bacillati</taxon>
        <taxon>Actinomycetota</taxon>
        <taxon>Actinomycetes</taxon>
        <taxon>Kitasatosporales</taxon>
        <taxon>Streptomycetaceae</taxon>
        <taxon>Streptomyces</taxon>
    </lineage>
</organism>
<feature type="compositionally biased region" description="Basic and acidic residues" evidence="7">
    <location>
        <begin position="802"/>
        <end position="813"/>
    </location>
</feature>
<dbReference type="InterPro" id="IPR027417">
    <property type="entry name" value="P-loop_NTPase"/>
</dbReference>
<dbReference type="Pfam" id="PF13191">
    <property type="entry name" value="AAA_16"/>
    <property type="match status" value="1"/>
</dbReference>
<evidence type="ECO:0000313" key="10">
    <source>
        <dbReference type="Proteomes" id="UP001551329"/>
    </source>
</evidence>